<comment type="caution">
    <text evidence="1">The sequence shown here is derived from an EMBL/GenBank/DDBJ whole genome shotgun (WGS) entry which is preliminary data.</text>
</comment>
<dbReference type="GO" id="GO:0016740">
    <property type="term" value="F:transferase activity"/>
    <property type="evidence" value="ECO:0007669"/>
    <property type="project" value="UniProtKB-KW"/>
</dbReference>
<proteinExistence type="predicted"/>
<dbReference type="EMBL" id="PCSQ01000136">
    <property type="protein sequence ID" value="PIP51778.1"/>
    <property type="molecule type" value="Genomic_DNA"/>
</dbReference>
<dbReference type="Proteomes" id="UP000231081">
    <property type="component" value="Unassembled WGS sequence"/>
</dbReference>
<dbReference type="AlphaFoldDB" id="A0A2H0B4C5"/>
<organism evidence="1 2">
    <name type="scientific">Candidatus Beckwithbacteria bacterium CG23_combo_of_CG06-09_8_20_14_all_47_9</name>
    <dbReference type="NCBI Taxonomy" id="1974498"/>
    <lineage>
        <taxon>Bacteria</taxon>
        <taxon>Candidatus Beckwithiibacteriota</taxon>
    </lineage>
</organism>
<dbReference type="Pfam" id="PF08780">
    <property type="entry name" value="NTase_sub_bind"/>
    <property type="match status" value="1"/>
</dbReference>
<gene>
    <name evidence="1" type="ORF">COX09_05215</name>
</gene>
<dbReference type="SUPFAM" id="SSF81593">
    <property type="entry name" value="Nucleotidyltransferase substrate binding subunit/domain"/>
    <property type="match status" value="1"/>
</dbReference>
<evidence type="ECO:0000313" key="2">
    <source>
        <dbReference type="Proteomes" id="UP000231081"/>
    </source>
</evidence>
<keyword evidence="1" id="KW-0808">Transferase</keyword>
<reference evidence="1 2" key="1">
    <citation type="submission" date="2017-09" db="EMBL/GenBank/DDBJ databases">
        <title>Depth-based differentiation of microbial function through sediment-hosted aquifers and enrichment of novel symbionts in the deep terrestrial subsurface.</title>
        <authorList>
            <person name="Probst A.J."/>
            <person name="Ladd B."/>
            <person name="Jarett J.K."/>
            <person name="Geller-Mcgrath D.E."/>
            <person name="Sieber C.M."/>
            <person name="Emerson J.B."/>
            <person name="Anantharaman K."/>
            <person name="Thomas B.C."/>
            <person name="Malmstrom R."/>
            <person name="Stieglmeier M."/>
            <person name="Klingl A."/>
            <person name="Woyke T."/>
            <person name="Ryan C.M."/>
            <person name="Banfield J.F."/>
        </authorList>
    </citation>
    <scope>NUCLEOTIDE SEQUENCE [LARGE SCALE GENOMIC DNA]</scope>
    <source>
        <strain evidence="1">CG23_combo_of_CG06-09_8_20_14_all_47_9</strain>
    </source>
</reference>
<name>A0A2H0B4C5_9BACT</name>
<accession>A0A2H0B4C5</accession>
<dbReference type="Gene3D" id="1.20.120.330">
    <property type="entry name" value="Nucleotidyltransferases domain 2"/>
    <property type="match status" value="1"/>
</dbReference>
<dbReference type="InterPro" id="IPR010235">
    <property type="entry name" value="HepT"/>
</dbReference>
<evidence type="ECO:0000313" key="1">
    <source>
        <dbReference type="EMBL" id="PIP51778.1"/>
    </source>
</evidence>
<sequence>MPSLSKKLKMQKAKLLYVDLEKASQRLKEICAARFTVANRDATIKRFEFTFEVAWKLIKTLVELSGRKTASPRSSIRVAADIGLLDNPEKWLKFLETRNITVHIYKEEMIKEVYPTAKKFPRFVEQLLIKTKPHLDS</sequence>
<protein>
    <submittedName>
        <fullName evidence="1">Nucleotidyltransferase</fullName>
    </submittedName>
</protein>
<dbReference type="NCBIfam" id="TIGR01987">
    <property type="entry name" value="HI0074"/>
    <property type="match status" value="1"/>
</dbReference>